<evidence type="ECO:0000313" key="2">
    <source>
        <dbReference type="Proteomes" id="UP000694240"/>
    </source>
</evidence>
<dbReference type="Proteomes" id="UP000694240">
    <property type="component" value="Chromosome 8"/>
</dbReference>
<sequence>MDMMLERLQGLQEDQLSSLASVVATCSLNEVLAEVGNHQRLHTTKIEPTVSDHGCYSSMDTSVSQVNEKILGSLKSVKRLKQSVDLYH</sequence>
<dbReference type="PANTHER" id="PTHR36325">
    <property type="entry name" value="MYOSIN-2 HEAVY CHAIN-LIKE PROTEIN"/>
    <property type="match status" value="1"/>
</dbReference>
<protein>
    <submittedName>
        <fullName evidence="1">Uncharacterized protein</fullName>
    </submittedName>
</protein>
<evidence type="ECO:0000313" key="1">
    <source>
        <dbReference type="EMBL" id="KAG7577879.1"/>
    </source>
</evidence>
<keyword evidence="2" id="KW-1185">Reference proteome</keyword>
<accession>A0A8T2AWC2</accession>
<dbReference type="PANTHER" id="PTHR36325:SF1">
    <property type="entry name" value="MYOSIN-2 HEAVY CHAIN-LIKE PROTEIN"/>
    <property type="match status" value="1"/>
</dbReference>
<dbReference type="AlphaFoldDB" id="A0A8T2AWC2"/>
<comment type="caution">
    <text evidence="1">The sequence shown here is derived from an EMBL/GenBank/DDBJ whole genome shotgun (WGS) entry which is preliminary data.</text>
</comment>
<dbReference type="EMBL" id="JAEFBK010000008">
    <property type="protein sequence ID" value="KAG7577880.1"/>
    <property type="molecule type" value="Genomic_DNA"/>
</dbReference>
<name>A0A8T2AWC2_9BRAS</name>
<proteinExistence type="predicted"/>
<organism evidence="1 2">
    <name type="scientific">Arabidopsis thaliana x Arabidopsis arenosa</name>
    <dbReference type="NCBI Taxonomy" id="1240361"/>
    <lineage>
        <taxon>Eukaryota</taxon>
        <taxon>Viridiplantae</taxon>
        <taxon>Streptophyta</taxon>
        <taxon>Embryophyta</taxon>
        <taxon>Tracheophyta</taxon>
        <taxon>Spermatophyta</taxon>
        <taxon>Magnoliopsida</taxon>
        <taxon>eudicotyledons</taxon>
        <taxon>Gunneridae</taxon>
        <taxon>Pentapetalae</taxon>
        <taxon>rosids</taxon>
        <taxon>malvids</taxon>
        <taxon>Brassicales</taxon>
        <taxon>Brassicaceae</taxon>
        <taxon>Camelineae</taxon>
        <taxon>Arabidopsis</taxon>
    </lineage>
</organism>
<dbReference type="EMBL" id="JAEFBK010000008">
    <property type="protein sequence ID" value="KAG7577879.1"/>
    <property type="molecule type" value="Genomic_DNA"/>
</dbReference>
<reference evidence="1 2" key="1">
    <citation type="submission" date="2020-12" db="EMBL/GenBank/DDBJ databases">
        <title>Concerted genomic and epigenomic changes stabilize Arabidopsis allopolyploids.</title>
        <authorList>
            <person name="Chen Z."/>
        </authorList>
    </citation>
    <scope>NUCLEOTIDE SEQUENCE [LARGE SCALE GENOMIC DNA]</scope>
    <source>
        <strain evidence="1">Allo738</strain>
        <tissue evidence="1">Leaf</tissue>
    </source>
</reference>
<gene>
    <name evidence="1" type="ORF">ISN45_Aa03g021170</name>
</gene>